<sequence>MANVGVWQAISVGCSGSDNVVRLLCPYEVLHQLYPILPAQSVLVAPILMNV</sequence>
<dbReference type="Proteomes" id="UP000828390">
    <property type="component" value="Unassembled WGS sequence"/>
</dbReference>
<evidence type="ECO:0000313" key="2">
    <source>
        <dbReference type="Proteomes" id="UP000828390"/>
    </source>
</evidence>
<dbReference type="AlphaFoldDB" id="A0A9D4IJ77"/>
<accession>A0A9D4IJ77</accession>
<reference evidence="1" key="2">
    <citation type="submission" date="2020-11" db="EMBL/GenBank/DDBJ databases">
        <authorList>
            <person name="McCartney M.A."/>
            <person name="Auch B."/>
            <person name="Kono T."/>
            <person name="Mallez S."/>
            <person name="Becker A."/>
            <person name="Gohl D.M."/>
            <person name="Silverstein K.A.T."/>
            <person name="Koren S."/>
            <person name="Bechman K.B."/>
            <person name="Herman A."/>
            <person name="Abrahante J.E."/>
            <person name="Garbe J."/>
        </authorList>
    </citation>
    <scope>NUCLEOTIDE SEQUENCE</scope>
    <source>
        <strain evidence="1">Duluth1</strain>
        <tissue evidence="1">Whole animal</tissue>
    </source>
</reference>
<keyword evidence="2" id="KW-1185">Reference proteome</keyword>
<protein>
    <submittedName>
        <fullName evidence="1">Uncharacterized protein</fullName>
    </submittedName>
</protein>
<organism evidence="1 2">
    <name type="scientific">Dreissena polymorpha</name>
    <name type="common">Zebra mussel</name>
    <name type="synonym">Mytilus polymorpha</name>
    <dbReference type="NCBI Taxonomy" id="45954"/>
    <lineage>
        <taxon>Eukaryota</taxon>
        <taxon>Metazoa</taxon>
        <taxon>Spiralia</taxon>
        <taxon>Lophotrochozoa</taxon>
        <taxon>Mollusca</taxon>
        <taxon>Bivalvia</taxon>
        <taxon>Autobranchia</taxon>
        <taxon>Heteroconchia</taxon>
        <taxon>Euheterodonta</taxon>
        <taxon>Imparidentia</taxon>
        <taxon>Neoheterodontei</taxon>
        <taxon>Myida</taxon>
        <taxon>Dreissenoidea</taxon>
        <taxon>Dreissenidae</taxon>
        <taxon>Dreissena</taxon>
    </lineage>
</organism>
<name>A0A9D4IJ77_DREPO</name>
<comment type="caution">
    <text evidence="1">The sequence shown here is derived from an EMBL/GenBank/DDBJ whole genome shotgun (WGS) entry which is preliminary data.</text>
</comment>
<dbReference type="EMBL" id="JAIWYP010000009">
    <property type="protein sequence ID" value="KAH3773703.1"/>
    <property type="molecule type" value="Genomic_DNA"/>
</dbReference>
<evidence type="ECO:0000313" key="1">
    <source>
        <dbReference type="EMBL" id="KAH3773703.1"/>
    </source>
</evidence>
<proteinExistence type="predicted"/>
<reference evidence="1" key="1">
    <citation type="journal article" date="2019" name="bioRxiv">
        <title>The Genome of the Zebra Mussel, Dreissena polymorpha: A Resource for Invasive Species Research.</title>
        <authorList>
            <person name="McCartney M.A."/>
            <person name="Auch B."/>
            <person name="Kono T."/>
            <person name="Mallez S."/>
            <person name="Zhang Y."/>
            <person name="Obille A."/>
            <person name="Becker A."/>
            <person name="Abrahante J.E."/>
            <person name="Garbe J."/>
            <person name="Badalamenti J.P."/>
            <person name="Herman A."/>
            <person name="Mangelson H."/>
            <person name="Liachko I."/>
            <person name="Sullivan S."/>
            <person name="Sone E.D."/>
            <person name="Koren S."/>
            <person name="Silverstein K.A.T."/>
            <person name="Beckman K.B."/>
            <person name="Gohl D.M."/>
        </authorList>
    </citation>
    <scope>NUCLEOTIDE SEQUENCE</scope>
    <source>
        <strain evidence="1">Duluth1</strain>
        <tissue evidence="1">Whole animal</tissue>
    </source>
</reference>
<gene>
    <name evidence="1" type="ORF">DPMN_175071</name>
</gene>